<reference evidence="2" key="1">
    <citation type="submission" date="2021-03" db="EMBL/GenBank/DDBJ databases">
        <authorList>
            <person name="Tagirdzhanova G."/>
        </authorList>
    </citation>
    <scope>NUCLEOTIDE SEQUENCE</scope>
</reference>
<accession>A0A8H3EH37</accession>
<dbReference type="PANTHER" id="PTHR35519">
    <property type="entry name" value="MEMBRANE PROTEINS"/>
    <property type="match status" value="1"/>
</dbReference>
<organism evidence="2 3">
    <name type="scientific">Gomphillus americanus</name>
    <dbReference type="NCBI Taxonomy" id="1940652"/>
    <lineage>
        <taxon>Eukaryota</taxon>
        <taxon>Fungi</taxon>
        <taxon>Dikarya</taxon>
        <taxon>Ascomycota</taxon>
        <taxon>Pezizomycotina</taxon>
        <taxon>Lecanoromycetes</taxon>
        <taxon>OSLEUM clade</taxon>
        <taxon>Ostropomycetidae</taxon>
        <taxon>Ostropales</taxon>
        <taxon>Graphidaceae</taxon>
        <taxon>Gomphilloideae</taxon>
        <taxon>Gomphillus</taxon>
    </lineage>
</organism>
<dbReference type="Proteomes" id="UP000664169">
    <property type="component" value="Unassembled WGS sequence"/>
</dbReference>
<feature type="compositionally biased region" description="Low complexity" evidence="1">
    <location>
        <begin position="262"/>
        <end position="276"/>
    </location>
</feature>
<dbReference type="PANTHER" id="PTHR35519:SF2">
    <property type="entry name" value="PH DOMAIN PROTEIN"/>
    <property type="match status" value="1"/>
</dbReference>
<feature type="compositionally biased region" description="Basic and acidic residues" evidence="1">
    <location>
        <begin position="280"/>
        <end position="290"/>
    </location>
</feature>
<dbReference type="InterPro" id="IPR025187">
    <property type="entry name" value="DUF4112"/>
</dbReference>
<keyword evidence="3" id="KW-1185">Reference proteome</keyword>
<evidence type="ECO:0000256" key="1">
    <source>
        <dbReference type="SAM" id="MobiDB-lite"/>
    </source>
</evidence>
<dbReference type="AlphaFoldDB" id="A0A8H3EH37"/>
<feature type="compositionally biased region" description="Polar residues" evidence="1">
    <location>
        <begin position="242"/>
        <end position="252"/>
    </location>
</feature>
<evidence type="ECO:0000313" key="3">
    <source>
        <dbReference type="Proteomes" id="UP000664169"/>
    </source>
</evidence>
<name>A0A8H3EH37_9LECA</name>
<dbReference type="Pfam" id="PF13430">
    <property type="entry name" value="DUF4112"/>
    <property type="match status" value="1"/>
</dbReference>
<protein>
    <submittedName>
        <fullName evidence="2">Uncharacterized protein</fullName>
    </submittedName>
</protein>
<gene>
    <name evidence="2" type="ORF">GOMPHAMPRED_004819</name>
</gene>
<sequence length="290" mass="31219">MASMITSRVAKHVLKENAKNHFGTEDPYFDYVTPHDLNGNPKKVKRTKKAAPPGITSAEAKILKKVTRRAYRLDNCFSICGIRVGWSAIFGIIPGLGDVFDVLMALMVYRTCCQADIPSALRARMMMNIILDFGIGLVPILGDVADAVFRANTRNASLLYGHLKDRGRVRMEGGGVVEEEEEGMVGTGRQEARRVSGNKPVPALENGSGLKKEHIASHPVHDTHGQTSGTIPVDSAADHESQQPQNVKTKTGSKGGWLSKFTGTGAAGPSPTTTAPMSKTEPDLEAGERV</sequence>
<dbReference type="EMBL" id="CAJPDQ010000003">
    <property type="protein sequence ID" value="CAF9906631.1"/>
    <property type="molecule type" value="Genomic_DNA"/>
</dbReference>
<feature type="compositionally biased region" description="Basic and acidic residues" evidence="1">
    <location>
        <begin position="210"/>
        <end position="224"/>
    </location>
</feature>
<comment type="caution">
    <text evidence="2">The sequence shown here is derived from an EMBL/GenBank/DDBJ whole genome shotgun (WGS) entry which is preliminary data.</text>
</comment>
<proteinExistence type="predicted"/>
<evidence type="ECO:0000313" key="2">
    <source>
        <dbReference type="EMBL" id="CAF9906631.1"/>
    </source>
</evidence>
<dbReference type="OrthoDB" id="2103474at2759"/>
<feature type="region of interest" description="Disordered" evidence="1">
    <location>
        <begin position="179"/>
        <end position="290"/>
    </location>
</feature>